<evidence type="ECO:0000256" key="1">
    <source>
        <dbReference type="ARBA" id="ARBA00022613"/>
    </source>
</evidence>
<dbReference type="PIRSF" id="PIRSF036514">
    <property type="entry name" value="Sm_HSP_B1"/>
    <property type="match status" value="1"/>
</dbReference>
<feature type="binding site" evidence="6">
    <location>
        <position position="106"/>
    </location>
    <ligand>
        <name>Zn(2+)</name>
        <dbReference type="ChEBI" id="CHEBI:29105"/>
        <label>1</label>
    </ligand>
</feature>
<dbReference type="InterPro" id="IPR001436">
    <property type="entry name" value="Alpha-crystallin/sHSP_animal"/>
</dbReference>
<reference evidence="10 11" key="1">
    <citation type="journal article" date="2024" name="BMC Genomics">
        <title>De novo assembly and annotation of Popillia japonica's genome with initial clues to its potential as an invasive pest.</title>
        <authorList>
            <person name="Cucini C."/>
            <person name="Boschi S."/>
            <person name="Funari R."/>
            <person name="Cardaioli E."/>
            <person name="Iannotti N."/>
            <person name="Marturano G."/>
            <person name="Paoli F."/>
            <person name="Bruttini M."/>
            <person name="Carapelli A."/>
            <person name="Frati F."/>
            <person name="Nardi F."/>
        </authorList>
    </citation>
    <scope>NUCLEOTIDE SEQUENCE [LARGE SCALE GENOMIC DNA]</scope>
    <source>
        <strain evidence="10">DMR45628</strain>
    </source>
</reference>
<keyword evidence="1" id="KW-0273">Eye lens protein</keyword>
<gene>
    <name evidence="10" type="ORF">QE152_g10835</name>
</gene>
<evidence type="ECO:0000256" key="4">
    <source>
        <dbReference type="ARBA" id="ARBA00023016"/>
    </source>
</evidence>
<keyword evidence="2 6" id="KW-0479">Metal-binding</keyword>
<dbReference type="PANTHER" id="PTHR45640:SF13">
    <property type="entry name" value="HEAT SHOCK PROTEIN 22-RELATED"/>
    <property type="match status" value="1"/>
</dbReference>
<keyword evidence="4" id="KW-0346">Stress response</keyword>
<evidence type="ECO:0000256" key="3">
    <source>
        <dbReference type="ARBA" id="ARBA00022833"/>
    </source>
</evidence>
<dbReference type="GO" id="GO:0051082">
    <property type="term" value="F:unfolded protein binding"/>
    <property type="evidence" value="ECO:0007669"/>
    <property type="project" value="TreeGrafter"/>
</dbReference>
<protein>
    <submittedName>
        <fullName evidence="10">Alpha crystallin A chain, N terminal</fullName>
    </submittedName>
</protein>
<comment type="similarity">
    <text evidence="5 7 8">Belongs to the small heat shock protein (HSP20) family.</text>
</comment>
<dbReference type="Pfam" id="PF00525">
    <property type="entry name" value="Crystallin"/>
    <property type="match status" value="1"/>
</dbReference>
<feature type="binding site" evidence="6">
    <location>
        <position position="113"/>
    </location>
    <ligand>
        <name>Zn(2+)</name>
        <dbReference type="ChEBI" id="CHEBI:29105"/>
        <label>1</label>
    </ligand>
</feature>
<dbReference type="SUPFAM" id="SSF49764">
    <property type="entry name" value="HSP20-like chaperones"/>
    <property type="match status" value="1"/>
</dbReference>
<name>A0AAW1LPX5_POPJA</name>
<dbReference type="GO" id="GO:0005634">
    <property type="term" value="C:nucleus"/>
    <property type="evidence" value="ECO:0007669"/>
    <property type="project" value="TreeGrafter"/>
</dbReference>
<evidence type="ECO:0000256" key="6">
    <source>
        <dbReference type="PIRSR" id="PIRSR036514-1"/>
    </source>
</evidence>
<dbReference type="GO" id="GO:0005212">
    <property type="term" value="F:structural constituent of eye lens"/>
    <property type="evidence" value="ECO:0007669"/>
    <property type="project" value="UniProtKB-KW"/>
</dbReference>
<dbReference type="PROSITE" id="PS01031">
    <property type="entry name" value="SHSP"/>
    <property type="match status" value="1"/>
</dbReference>
<dbReference type="CDD" id="cd06526">
    <property type="entry name" value="metazoan_ACD"/>
    <property type="match status" value="1"/>
</dbReference>
<evidence type="ECO:0000256" key="7">
    <source>
        <dbReference type="PROSITE-ProRule" id="PRU00285"/>
    </source>
</evidence>
<evidence type="ECO:0000259" key="9">
    <source>
        <dbReference type="PROSITE" id="PS01031"/>
    </source>
</evidence>
<dbReference type="InterPro" id="IPR003090">
    <property type="entry name" value="Alpha-crystallin_N"/>
</dbReference>
<dbReference type="EMBL" id="JASPKY010000102">
    <property type="protein sequence ID" value="KAK9737290.1"/>
    <property type="molecule type" value="Genomic_DNA"/>
</dbReference>
<dbReference type="Proteomes" id="UP001458880">
    <property type="component" value="Unassembled WGS sequence"/>
</dbReference>
<accession>A0AAW1LPX5</accession>
<dbReference type="InterPro" id="IPR002068">
    <property type="entry name" value="A-crystallin/Hsp20_dom"/>
</dbReference>
<dbReference type="AlphaFoldDB" id="A0AAW1LPX5"/>
<dbReference type="GO" id="GO:0009408">
    <property type="term" value="P:response to heat"/>
    <property type="evidence" value="ECO:0007669"/>
    <property type="project" value="UniProtKB-ARBA"/>
</dbReference>
<keyword evidence="3 6" id="KW-0862">Zinc</keyword>
<feature type="binding site" evidence="6">
    <location>
        <position position="108"/>
    </location>
    <ligand>
        <name>Zn(2+)</name>
        <dbReference type="ChEBI" id="CHEBI:29105"/>
        <label>1</label>
    </ligand>
</feature>
<evidence type="ECO:0000256" key="2">
    <source>
        <dbReference type="ARBA" id="ARBA00022723"/>
    </source>
</evidence>
<proteinExistence type="inferred from homology"/>
<evidence type="ECO:0000313" key="11">
    <source>
        <dbReference type="Proteomes" id="UP001458880"/>
    </source>
</evidence>
<sequence length="185" mass="21055">MSLFPYYWDDFRCTRPSRLLDQQFGLGLSDDDLLSPLTLPYRSMVRSPVFGYYRPWRSPSAEKDAGSIVSVDKDKFQVNLDVQHFSPNEITVKITGKNTICVEGKHEEKQDHHGYISRHFVRKYVLPEGVNVDKIISNLSSDGVLTITAPKNIPNVNEERTIPISQTGLPSKIIETKVESKSEEK</sequence>
<evidence type="ECO:0000313" key="10">
    <source>
        <dbReference type="EMBL" id="KAK9737290.1"/>
    </source>
</evidence>
<keyword evidence="11" id="KW-1185">Reference proteome</keyword>
<evidence type="ECO:0000256" key="8">
    <source>
        <dbReference type="RuleBase" id="RU003616"/>
    </source>
</evidence>
<dbReference type="GO" id="GO:0005737">
    <property type="term" value="C:cytoplasm"/>
    <property type="evidence" value="ECO:0007669"/>
    <property type="project" value="TreeGrafter"/>
</dbReference>
<feature type="domain" description="SHSP" evidence="9">
    <location>
        <begin position="58"/>
        <end position="167"/>
    </location>
</feature>
<dbReference type="PRINTS" id="PR00299">
    <property type="entry name" value="ACRYSTALLIN"/>
</dbReference>
<organism evidence="10 11">
    <name type="scientific">Popillia japonica</name>
    <name type="common">Japanese beetle</name>
    <dbReference type="NCBI Taxonomy" id="7064"/>
    <lineage>
        <taxon>Eukaryota</taxon>
        <taxon>Metazoa</taxon>
        <taxon>Ecdysozoa</taxon>
        <taxon>Arthropoda</taxon>
        <taxon>Hexapoda</taxon>
        <taxon>Insecta</taxon>
        <taxon>Pterygota</taxon>
        <taxon>Neoptera</taxon>
        <taxon>Endopterygota</taxon>
        <taxon>Coleoptera</taxon>
        <taxon>Polyphaga</taxon>
        <taxon>Scarabaeiformia</taxon>
        <taxon>Scarabaeidae</taxon>
        <taxon>Rutelinae</taxon>
        <taxon>Popillia</taxon>
    </lineage>
</organism>
<dbReference type="InterPro" id="IPR008978">
    <property type="entry name" value="HSP20-like_chaperone"/>
</dbReference>
<dbReference type="PANTHER" id="PTHR45640">
    <property type="entry name" value="HEAT SHOCK PROTEIN HSP-12.2-RELATED"/>
    <property type="match status" value="1"/>
</dbReference>
<dbReference type="Pfam" id="PF00011">
    <property type="entry name" value="HSP20"/>
    <property type="match status" value="1"/>
</dbReference>
<dbReference type="InterPro" id="IPR055269">
    <property type="entry name" value="Alpha-crystallin/HSP_16"/>
</dbReference>
<evidence type="ECO:0000256" key="5">
    <source>
        <dbReference type="PIRNR" id="PIRNR036514"/>
    </source>
</evidence>
<dbReference type="GO" id="GO:0042026">
    <property type="term" value="P:protein refolding"/>
    <property type="evidence" value="ECO:0007669"/>
    <property type="project" value="TreeGrafter"/>
</dbReference>
<comment type="caution">
    <text evidence="10">The sequence shown here is derived from an EMBL/GenBank/DDBJ whole genome shotgun (WGS) entry which is preliminary data.</text>
</comment>
<dbReference type="GO" id="GO:0046872">
    <property type="term" value="F:metal ion binding"/>
    <property type="evidence" value="ECO:0007669"/>
    <property type="project" value="UniProtKB-KW"/>
</dbReference>
<dbReference type="Gene3D" id="2.60.40.790">
    <property type="match status" value="1"/>
</dbReference>